<dbReference type="AlphaFoldDB" id="A0A9P4Q860"/>
<dbReference type="InterPro" id="IPR016185">
    <property type="entry name" value="PreATP-grasp_dom_sf"/>
</dbReference>
<organism evidence="9 10">
    <name type="scientific">Polychaeton citri CBS 116435</name>
    <dbReference type="NCBI Taxonomy" id="1314669"/>
    <lineage>
        <taxon>Eukaryota</taxon>
        <taxon>Fungi</taxon>
        <taxon>Dikarya</taxon>
        <taxon>Ascomycota</taxon>
        <taxon>Pezizomycotina</taxon>
        <taxon>Dothideomycetes</taxon>
        <taxon>Dothideomycetidae</taxon>
        <taxon>Capnodiales</taxon>
        <taxon>Capnodiaceae</taxon>
        <taxon>Polychaeton</taxon>
    </lineage>
</organism>
<evidence type="ECO:0000256" key="3">
    <source>
        <dbReference type="ARBA" id="ARBA00022741"/>
    </source>
</evidence>
<dbReference type="CDD" id="cd06850">
    <property type="entry name" value="biotinyl_domain"/>
    <property type="match status" value="1"/>
</dbReference>
<evidence type="ECO:0008006" key="11">
    <source>
        <dbReference type="Google" id="ProtNLM"/>
    </source>
</evidence>
<dbReference type="InterPro" id="IPR005479">
    <property type="entry name" value="CPAse_ATP-bd"/>
</dbReference>
<dbReference type="Pfam" id="PF00289">
    <property type="entry name" value="Biotin_carb_N"/>
    <property type="match status" value="1"/>
</dbReference>
<evidence type="ECO:0000256" key="1">
    <source>
        <dbReference type="ARBA" id="ARBA00001953"/>
    </source>
</evidence>
<gene>
    <name evidence="9" type="ORF">K431DRAFT_249992</name>
</gene>
<sequence>MGSIKARPIRRLLIANRGEIATRIISSARELDIETYALYTDNDVGHTYNASHAVRLSSPAAYMSIEELLAIVRGHNIDAVHPGYGFLSESSQLVSCMEDADVMVVGPGAEILARTADKLEARRLAEACSVPVLPALASPTGSIEEIKAFASRNGLPIMIKAVDGGGGRGIRLVQTQDDIQRLAKRAIEESPSKQVFAESAAIGNYRHVEVQIIGDGNGNVVHLWERECSIQRRYQKLVELAPSTIADRLVVSPLIEAALKIAKAVNYASLGTFEFLLNPSTSSFYFLEINPRLQVEHTVTESICGIDIVKIQLRLAQGFNVFDCGLPTFSLDALHPPRQWSVQFRITAENPGKNYVLSIGKISRFHFPSGNGVRCDTSLVNAAATVVTSDFDSVLAKLIISAATWQDVVKKAQRALEDVRIEGVSSNINLLRAIAAHPRFIAGECDTQWLESSHEELMQACRRTSDLRDPLQGLGKLPYADSDQTWAGSASSMLFRRDDAWEISLQARTDEERATASSFVKHHLLLSRVKHNEFPDIFAADVLYTLPGQDPHPCFIEIRSTNSTASSLSSQRRRGNPSDKRHIILPISGKLIEVLVDVGDVVEQDHAICVIKQMKMELEVRSHRSGTVKWVTEAKEGEDVGEGMLAAIVDDDDDDDDDGRRAKL</sequence>
<feature type="domain" description="Biotin carboxylation" evidence="8">
    <location>
        <begin position="8"/>
        <end position="455"/>
    </location>
</feature>
<evidence type="ECO:0000313" key="9">
    <source>
        <dbReference type="EMBL" id="KAF2720131.1"/>
    </source>
</evidence>
<evidence type="ECO:0000256" key="6">
    <source>
        <dbReference type="PROSITE-ProRule" id="PRU00409"/>
    </source>
</evidence>
<dbReference type="SMART" id="SM00878">
    <property type="entry name" value="Biotin_carb_C"/>
    <property type="match status" value="1"/>
</dbReference>
<dbReference type="InterPro" id="IPR011053">
    <property type="entry name" value="Single_hybrid_motif"/>
</dbReference>
<keyword evidence="5" id="KW-0092">Biotin</keyword>
<dbReference type="InterPro" id="IPR005482">
    <property type="entry name" value="Biotin_COase_C"/>
</dbReference>
<evidence type="ECO:0000256" key="2">
    <source>
        <dbReference type="ARBA" id="ARBA00022598"/>
    </source>
</evidence>
<dbReference type="SUPFAM" id="SSF51246">
    <property type="entry name" value="Rudiment single hybrid motif"/>
    <property type="match status" value="1"/>
</dbReference>
<dbReference type="Pfam" id="PF02786">
    <property type="entry name" value="CPSase_L_D2"/>
    <property type="match status" value="1"/>
</dbReference>
<dbReference type="PROSITE" id="PS50979">
    <property type="entry name" value="BC"/>
    <property type="match status" value="1"/>
</dbReference>
<dbReference type="FunFam" id="3.30.1490.20:FF:000003">
    <property type="entry name" value="acetyl-CoA carboxylase isoform X1"/>
    <property type="match status" value="1"/>
</dbReference>
<evidence type="ECO:0000259" key="7">
    <source>
        <dbReference type="PROSITE" id="PS50975"/>
    </source>
</evidence>
<evidence type="ECO:0000313" key="10">
    <source>
        <dbReference type="Proteomes" id="UP000799441"/>
    </source>
</evidence>
<keyword evidence="3 6" id="KW-0547">Nucleotide-binding</keyword>
<dbReference type="GO" id="GO:0046872">
    <property type="term" value="F:metal ion binding"/>
    <property type="evidence" value="ECO:0007669"/>
    <property type="project" value="InterPro"/>
</dbReference>
<dbReference type="Pfam" id="PF00364">
    <property type="entry name" value="Biotin_lipoyl"/>
    <property type="match status" value="1"/>
</dbReference>
<dbReference type="InterPro" id="IPR000089">
    <property type="entry name" value="Biotin_lipoyl"/>
</dbReference>
<keyword evidence="10" id="KW-1185">Reference proteome</keyword>
<dbReference type="InterPro" id="IPR005481">
    <property type="entry name" value="BC-like_N"/>
</dbReference>
<feature type="domain" description="ATP-grasp" evidence="7">
    <location>
        <begin position="122"/>
        <end position="317"/>
    </location>
</feature>
<keyword evidence="2" id="KW-0436">Ligase</keyword>
<evidence type="ECO:0000256" key="5">
    <source>
        <dbReference type="ARBA" id="ARBA00023267"/>
    </source>
</evidence>
<dbReference type="GO" id="GO:0005524">
    <property type="term" value="F:ATP binding"/>
    <property type="evidence" value="ECO:0007669"/>
    <property type="project" value="UniProtKB-UniRule"/>
</dbReference>
<name>A0A9P4Q860_9PEZI</name>
<protein>
    <recommendedName>
        <fullName evidence="11">Pyruvate carboxylase</fullName>
    </recommendedName>
</protein>
<dbReference type="PROSITE" id="PS00867">
    <property type="entry name" value="CPSASE_2"/>
    <property type="match status" value="1"/>
</dbReference>
<evidence type="ECO:0000256" key="4">
    <source>
        <dbReference type="ARBA" id="ARBA00022840"/>
    </source>
</evidence>
<accession>A0A9P4Q860</accession>
<dbReference type="SUPFAM" id="SSF56059">
    <property type="entry name" value="Glutathione synthetase ATP-binding domain-like"/>
    <property type="match status" value="1"/>
</dbReference>
<evidence type="ECO:0000259" key="8">
    <source>
        <dbReference type="PROSITE" id="PS50979"/>
    </source>
</evidence>
<dbReference type="SUPFAM" id="SSF51230">
    <property type="entry name" value="Single hybrid motif"/>
    <property type="match status" value="1"/>
</dbReference>
<dbReference type="GO" id="GO:0016874">
    <property type="term" value="F:ligase activity"/>
    <property type="evidence" value="ECO:0007669"/>
    <property type="project" value="UniProtKB-KW"/>
</dbReference>
<comment type="caution">
    <text evidence="9">The sequence shown here is derived from an EMBL/GenBank/DDBJ whole genome shotgun (WGS) entry which is preliminary data.</text>
</comment>
<dbReference type="Gene3D" id="2.40.50.100">
    <property type="match status" value="1"/>
</dbReference>
<dbReference type="PANTHER" id="PTHR45007">
    <property type="entry name" value="CARBOXYLASE, PUTATIVE (AFU_ORTHOLOGUE AFUA_5G07570)-RELATED"/>
    <property type="match status" value="1"/>
</dbReference>
<dbReference type="InterPro" id="IPR011054">
    <property type="entry name" value="Rudment_hybrid_motif"/>
</dbReference>
<reference evidence="9" key="1">
    <citation type="journal article" date="2020" name="Stud. Mycol.">
        <title>101 Dothideomycetes genomes: a test case for predicting lifestyles and emergence of pathogens.</title>
        <authorList>
            <person name="Haridas S."/>
            <person name="Albert R."/>
            <person name="Binder M."/>
            <person name="Bloem J."/>
            <person name="Labutti K."/>
            <person name="Salamov A."/>
            <person name="Andreopoulos B."/>
            <person name="Baker S."/>
            <person name="Barry K."/>
            <person name="Bills G."/>
            <person name="Bluhm B."/>
            <person name="Cannon C."/>
            <person name="Castanera R."/>
            <person name="Culley D."/>
            <person name="Daum C."/>
            <person name="Ezra D."/>
            <person name="Gonzalez J."/>
            <person name="Henrissat B."/>
            <person name="Kuo A."/>
            <person name="Liang C."/>
            <person name="Lipzen A."/>
            <person name="Lutzoni F."/>
            <person name="Magnuson J."/>
            <person name="Mondo S."/>
            <person name="Nolan M."/>
            <person name="Ohm R."/>
            <person name="Pangilinan J."/>
            <person name="Park H.-J."/>
            <person name="Ramirez L."/>
            <person name="Alfaro M."/>
            <person name="Sun H."/>
            <person name="Tritt A."/>
            <person name="Yoshinaga Y."/>
            <person name="Zwiers L.-H."/>
            <person name="Turgeon B."/>
            <person name="Goodwin S."/>
            <person name="Spatafora J."/>
            <person name="Crous P."/>
            <person name="Grigoriev I."/>
        </authorList>
    </citation>
    <scope>NUCLEOTIDE SEQUENCE</scope>
    <source>
        <strain evidence="9">CBS 116435</strain>
    </source>
</reference>
<dbReference type="InterPro" id="IPR011761">
    <property type="entry name" value="ATP-grasp"/>
</dbReference>
<dbReference type="PROSITE" id="PS50975">
    <property type="entry name" value="ATP_GRASP"/>
    <property type="match status" value="1"/>
</dbReference>
<dbReference type="InterPro" id="IPR011764">
    <property type="entry name" value="Biotin_carboxylation_dom"/>
</dbReference>
<keyword evidence="4 6" id="KW-0067">ATP-binding</keyword>
<dbReference type="Pfam" id="PF02785">
    <property type="entry name" value="Biotin_carb_C"/>
    <property type="match status" value="1"/>
</dbReference>
<dbReference type="PANTHER" id="PTHR45007:SF1">
    <property type="entry name" value="CARBOXYLASE, PUTATIVE (AFU_ORTHOLOGUE AFUA_5G07570)-RELATED"/>
    <property type="match status" value="1"/>
</dbReference>
<proteinExistence type="predicted"/>
<comment type="cofactor">
    <cofactor evidence="1">
        <name>biotin</name>
        <dbReference type="ChEBI" id="CHEBI:57586"/>
    </cofactor>
</comment>
<dbReference type="Proteomes" id="UP000799441">
    <property type="component" value="Unassembled WGS sequence"/>
</dbReference>
<dbReference type="OrthoDB" id="196847at2759"/>
<dbReference type="Gene3D" id="3.30.470.20">
    <property type="entry name" value="ATP-grasp fold, B domain"/>
    <property type="match status" value="1"/>
</dbReference>
<dbReference type="EMBL" id="MU003803">
    <property type="protein sequence ID" value="KAF2720131.1"/>
    <property type="molecule type" value="Genomic_DNA"/>
</dbReference>
<dbReference type="SUPFAM" id="SSF52440">
    <property type="entry name" value="PreATP-grasp domain"/>
    <property type="match status" value="1"/>
</dbReference>